<keyword evidence="2" id="KW-1185">Reference proteome</keyword>
<dbReference type="AlphaFoldDB" id="A0A517NZS9"/>
<organism evidence="1 2">
    <name type="scientific">Stieleria marina</name>
    <dbReference type="NCBI Taxonomy" id="1930275"/>
    <lineage>
        <taxon>Bacteria</taxon>
        <taxon>Pseudomonadati</taxon>
        <taxon>Planctomycetota</taxon>
        <taxon>Planctomycetia</taxon>
        <taxon>Pirellulales</taxon>
        <taxon>Pirellulaceae</taxon>
        <taxon>Stieleria</taxon>
    </lineage>
</organism>
<name>A0A517NZS9_9BACT</name>
<protein>
    <submittedName>
        <fullName evidence="1">Uncharacterized protein</fullName>
    </submittedName>
</protein>
<dbReference type="Proteomes" id="UP000319817">
    <property type="component" value="Chromosome"/>
</dbReference>
<evidence type="ECO:0000313" key="2">
    <source>
        <dbReference type="Proteomes" id="UP000319817"/>
    </source>
</evidence>
<gene>
    <name evidence="1" type="ORF">K239x_46400</name>
</gene>
<proteinExistence type="predicted"/>
<sequence length="187" mass="21455">MKPESNGNDGCDPSDAESSPLDRFFSGLSEFIFHSKLGVADVQLVDYLSDMMLRFVRVEATYRVRKNNGRPVTEVFQMLCEAEKRIGLARREVHRHIGDFTLFWSGMYPEQLRRIKPEQSRDGFLDYCHQGKRAYAIAAEIEAGEDRPSSDLLIRLSEHFELCAYGLREVRREWEEGDSSADGLLLS</sequence>
<dbReference type="EMBL" id="CP036526">
    <property type="protein sequence ID" value="QDT12629.1"/>
    <property type="molecule type" value="Genomic_DNA"/>
</dbReference>
<dbReference type="RefSeq" id="WP_145420500.1">
    <property type="nucleotide sequence ID" value="NZ_CP036526.1"/>
</dbReference>
<reference evidence="1 2" key="1">
    <citation type="submission" date="2019-02" db="EMBL/GenBank/DDBJ databases">
        <title>Deep-cultivation of Planctomycetes and their phenomic and genomic characterization uncovers novel biology.</title>
        <authorList>
            <person name="Wiegand S."/>
            <person name="Jogler M."/>
            <person name="Boedeker C."/>
            <person name="Pinto D."/>
            <person name="Vollmers J."/>
            <person name="Rivas-Marin E."/>
            <person name="Kohn T."/>
            <person name="Peeters S.H."/>
            <person name="Heuer A."/>
            <person name="Rast P."/>
            <person name="Oberbeckmann S."/>
            <person name="Bunk B."/>
            <person name="Jeske O."/>
            <person name="Meyerdierks A."/>
            <person name="Storesund J.E."/>
            <person name="Kallscheuer N."/>
            <person name="Luecker S."/>
            <person name="Lage O.M."/>
            <person name="Pohl T."/>
            <person name="Merkel B.J."/>
            <person name="Hornburger P."/>
            <person name="Mueller R.-W."/>
            <person name="Bruemmer F."/>
            <person name="Labrenz M."/>
            <person name="Spormann A.M."/>
            <person name="Op den Camp H."/>
            <person name="Overmann J."/>
            <person name="Amann R."/>
            <person name="Jetten M.S.M."/>
            <person name="Mascher T."/>
            <person name="Medema M.H."/>
            <person name="Devos D.P."/>
            <person name="Kaster A.-K."/>
            <person name="Ovreas L."/>
            <person name="Rohde M."/>
            <person name="Galperin M.Y."/>
            <person name="Jogler C."/>
        </authorList>
    </citation>
    <scope>NUCLEOTIDE SEQUENCE [LARGE SCALE GENOMIC DNA]</scope>
    <source>
        <strain evidence="1 2">K23_9</strain>
    </source>
</reference>
<evidence type="ECO:0000313" key="1">
    <source>
        <dbReference type="EMBL" id="QDT12629.1"/>
    </source>
</evidence>
<dbReference type="OrthoDB" id="7061165at2"/>
<accession>A0A517NZS9</accession>